<feature type="binding site" evidence="5">
    <location>
        <position position="83"/>
    </location>
    <ligand>
        <name>dimethylallyl diphosphate</name>
        <dbReference type="ChEBI" id="CHEBI:57623"/>
    </ligand>
</feature>
<accession>A0ABU0HCP2</accession>
<feature type="active site" description="Proton donor" evidence="5">
    <location>
        <position position="135"/>
    </location>
</feature>
<feature type="binding site" evidence="5">
    <location>
        <position position="277"/>
    </location>
    <ligand>
        <name>(2E)-4-hydroxy-3-methylbut-2-enyl diphosphate</name>
        <dbReference type="ChEBI" id="CHEBI:128753"/>
    </ligand>
</feature>
<feature type="binding site" evidence="5">
    <location>
        <position position="204"/>
    </location>
    <ligand>
        <name>[4Fe-4S] cluster</name>
        <dbReference type="ChEBI" id="CHEBI:49883"/>
    </ligand>
</feature>
<dbReference type="NCBIfam" id="NF002188">
    <property type="entry name" value="PRK01045.1-2"/>
    <property type="match status" value="1"/>
</dbReference>
<feature type="binding site" evidence="5">
    <location>
        <position position="133"/>
    </location>
    <ligand>
        <name>(2E)-4-hydroxy-3-methylbut-2-enyl diphosphate</name>
        <dbReference type="ChEBI" id="CHEBI:128753"/>
    </ligand>
</feature>
<feature type="binding site" evidence="5">
    <location>
        <position position="277"/>
    </location>
    <ligand>
        <name>dimethylallyl diphosphate</name>
        <dbReference type="ChEBI" id="CHEBI:57623"/>
    </ligand>
</feature>
<feature type="binding site" evidence="5">
    <location>
        <position position="234"/>
    </location>
    <ligand>
        <name>(2E)-4-hydroxy-3-methylbut-2-enyl diphosphate</name>
        <dbReference type="ChEBI" id="CHEBI:128753"/>
    </ligand>
</feature>
<dbReference type="PANTHER" id="PTHR30426">
    <property type="entry name" value="4-HYDROXY-3-METHYLBUT-2-ENYL DIPHOSPHATE REDUCTASE"/>
    <property type="match status" value="1"/>
</dbReference>
<comment type="catalytic activity">
    <reaction evidence="5">
        <text>dimethylallyl diphosphate + 2 oxidized [2Fe-2S]-[ferredoxin] + H2O = (2E)-4-hydroxy-3-methylbut-2-enyl diphosphate + 2 reduced [2Fe-2S]-[ferredoxin] + 2 H(+)</text>
        <dbReference type="Rhea" id="RHEA:24825"/>
        <dbReference type="Rhea" id="RHEA-COMP:10000"/>
        <dbReference type="Rhea" id="RHEA-COMP:10001"/>
        <dbReference type="ChEBI" id="CHEBI:15377"/>
        <dbReference type="ChEBI" id="CHEBI:15378"/>
        <dbReference type="ChEBI" id="CHEBI:33737"/>
        <dbReference type="ChEBI" id="CHEBI:33738"/>
        <dbReference type="ChEBI" id="CHEBI:57623"/>
        <dbReference type="ChEBI" id="CHEBI:128753"/>
        <dbReference type="EC" id="1.17.7.4"/>
    </reaction>
</comment>
<feature type="binding site" evidence="5">
    <location>
        <position position="174"/>
    </location>
    <ligand>
        <name>(2E)-4-hydroxy-3-methylbut-2-enyl diphosphate</name>
        <dbReference type="ChEBI" id="CHEBI:128753"/>
    </ligand>
</feature>
<dbReference type="Gene3D" id="3.40.50.11270">
    <property type="match status" value="1"/>
</dbReference>
<comment type="similarity">
    <text evidence="5">Belongs to the IspH family.</text>
</comment>
<keyword evidence="5" id="KW-0414">Isoprene biosynthesis</keyword>
<feature type="binding site" evidence="5">
    <location>
        <position position="232"/>
    </location>
    <ligand>
        <name>(2E)-4-hydroxy-3-methylbut-2-enyl diphosphate</name>
        <dbReference type="ChEBI" id="CHEBI:128753"/>
    </ligand>
</feature>
<feature type="binding site" evidence="5">
    <location>
        <position position="233"/>
    </location>
    <ligand>
        <name>(2E)-4-hydroxy-3-methylbut-2-enyl diphosphate</name>
        <dbReference type="ChEBI" id="CHEBI:128753"/>
    </ligand>
</feature>
<comment type="function">
    <text evidence="5">Catalyzes the conversion of 1-hydroxy-2-methyl-2-(E)-butenyl 4-diphosphate (HMBPP) into a mixture of isopentenyl diphosphate (IPP) and dimethylallyl diphosphate (DMAPP). Acts in the terminal step of the DOXP/MEP pathway for isoprenoid precursor biosynthesis.</text>
</comment>
<evidence type="ECO:0000256" key="1">
    <source>
        <dbReference type="ARBA" id="ARBA00022485"/>
    </source>
</evidence>
<feature type="binding site" evidence="5">
    <location>
        <position position="277"/>
    </location>
    <ligand>
        <name>isopentenyl diphosphate</name>
        <dbReference type="ChEBI" id="CHEBI:128769"/>
    </ligand>
</feature>
<feature type="binding site" evidence="5">
    <location>
        <position position="232"/>
    </location>
    <ligand>
        <name>isopentenyl diphosphate</name>
        <dbReference type="ChEBI" id="CHEBI:128769"/>
    </ligand>
</feature>
<feature type="binding site" evidence="5">
    <location>
        <position position="49"/>
    </location>
    <ligand>
        <name>isopentenyl diphosphate</name>
        <dbReference type="ChEBI" id="CHEBI:128769"/>
    </ligand>
</feature>
<dbReference type="InterPro" id="IPR003451">
    <property type="entry name" value="LytB/IspH"/>
</dbReference>
<evidence type="ECO:0000256" key="4">
    <source>
        <dbReference type="ARBA" id="ARBA00023014"/>
    </source>
</evidence>
<keyword evidence="5 6" id="KW-0560">Oxidoreductase</keyword>
<feature type="binding site" evidence="5">
    <location>
        <position position="234"/>
    </location>
    <ligand>
        <name>isopentenyl diphosphate</name>
        <dbReference type="ChEBI" id="CHEBI:128769"/>
    </ligand>
</feature>
<dbReference type="HAMAP" id="MF_00191">
    <property type="entry name" value="IspH"/>
    <property type="match status" value="1"/>
</dbReference>
<feature type="binding site" evidence="5">
    <location>
        <position position="233"/>
    </location>
    <ligand>
        <name>isopentenyl diphosphate</name>
        <dbReference type="ChEBI" id="CHEBI:128769"/>
    </ligand>
</feature>
<keyword evidence="3 5" id="KW-0408">Iron</keyword>
<feature type="binding site" evidence="5">
    <location>
        <position position="105"/>
    </location>
    <ligand>
        <name>[4Fe-4S] cluster</name>
        <dbReference type="ChEBI" id="CHEBI:49883"/>
    </ligand>
</feature>
<comment type="cofactor">
    <cofactor evidence="5">
        <name>[4Fe-4S] cluster</name>
        <dbReference type="ChEBI" id="CHEBI:49883"/>
    </cofactor>
    <text evidence="5">Binds 1 [4Fe-4S] cluster per subunit.</text>
</comment>
<evidence type="ECO:0000256" key="3">
    <source>
        <dbReference type="ARBA" id="ARBA00023004"/>
    </source>
</evidence>
<keyword evidence="4 5" id="KW-0411">Iron-sulfur</keyword>
<gene>
    <name evidence="5" type="primary">ispH</name>
    <name evidence="6" type="ORF">QO014_004505</name>
</gene>
<reference evidence="6 7" key="1">
    <citation type="submission" date="2023-07" db="EMBL/GenBank/DDBJ databases">
        <title>Genomic Encyclopedia of Type Strains, Phase IV (KMG-IV): sequencing the most valuable type-strain genomes for metagenomic binning, comparative biology and taxonomic classification.</title>
        <authorList>
            <person name="Goeker M."/>
        </authorList>
    </citation>
    <scope>NUCLEOTIDE SEQUENCE [LARGE SCALE GENOMIC DNA]</scope>
    <source>
        <strain evidence="6 7">B6-8</strain>
    </source>
</reference>
<evidence type="ECO:0000313" key="7">
    <source>
        <dbReference type="Proteomes" id="UP001241603"/>
    </source>
</evidence>
<comment type="pathway">
    <text evidence="5">Isoprenoid biosynthesis; isopentenyl diphosphate biosynthesis via DXP pathway; isopentenyl diphosphate from 1-deoxy-D-xylulose 5-phosphate: step 6/6.</text>
</comment>
<dbReference type="CDD" id="cd13944">
    <property type="entry name" value="lytB_ispH"/>
    <property type="match status" value="1"/>
</dbReference>
<feature type="binding site" evidence="5">
    <location>
        <position position="20"/>
    </location>
    <ligand>
        <name>[4Fe-4S] cluster</name>
        <dbReference type="ChEBI" id="CHEBI:49883"/>
    </ligand>
</feature>
<dbReference type="EC" id="1.17.7.4" evidence="5"/>
<feature type="binding site" evidence="5">
    <location>
        <position position="133"/>
    </location>
    <ligand>
        <name>isopentenyl diphosphate</name>
        <dbReference type="ChEBI" id="CHEBI:128769"/>
    </ligand>
</feature>
<keyword evidence="7" id="KW-1185">Reference proteome</keyword>
<dbReference type="Pfam" id="PF02401">
    <property type="entry name" value="LYTB"/>
    <property type="match status" value="1"/>
</dbReference>
<evidence type="ECO:0000313" key="6">
    <source>
        <dbReference type="EMBL" id="MDQ0440092.1"/>
    </source>
</evidence>
<protein>
    <recommendedName>
        <fullName evidence="5">4-hydroxy-3-methylbut-2-enyl diphosphate reductase</fullName>
        <shortName evidence="5">HMBPP reductase</shortName>
        <ecNumber evidence="5">1.17.7.4</ecNumber>
    </recommendedName>
</protein>
<proteinExistence type="inferred from homology"/>
<dbReference type="NCBIfam" id="TIGR00216">
    <property type="entry name" value="ispH_lytB"/>
    <property type="match status" value="1"/>
</dbReference>
<organism evidence="6 7">
    <name type="scientific">Kaistia dalseonensis</name>
    <dbReference type="NCBI Taxonomy" id="410840"/>
    <lineage>
        <taxon>Bacteria</taxon>
        <taxon>Pseudomonadati</taxon>
        <taxon>Pseudomonadota</taxon>
        <taxon>Alphaproteobacteria</taxon>
        <taxon>Hyphomicrobiales</taxon>
        <taxon>Kaistiaceae</taxon>
        <taxon>Kaistia</taxon>
    </lineage>
</organism>
<feature type="binding site" evidence="5">
    <location>
        <position position="233"/>
    </location>
    <ligand>
        <name>dimethylallyl diphosphate</name>
        <dbReference type="ChEBI" id="CHEBI:57623"/>
    </ligand>
</feature>
<sequence>MTEATKPPLDILLCAPRGFCAGVDRAIQIVELALKKFGAPVYVRHEIVHNRYVVDGLRDKGAVFVEELTEIPDDGQPVVFSAHGVPKSVPENARSRQMFFLDATCPLVSKVHKEAQIHFKREREIVLIGHAGHPEVIGTMGQLPEGSVTLLETVEDALAFTPKDPERLAFITQTTLSIDDTAAIVRVLTERFPSITAPHKEDICYATTNRQEAVKRIAGQVDAMIVVGAPNSSNSQRLREVAEREGCPVSILIQRASDIDWSRLDGIRSVGVTAGASAPEILVEEVIDAFAARYAVKVELVQNAEETIAFNLPRELRLSAAE</sequence>
<comment type="pathway">
    <text evidence="5">Isoprenoid biosynthesis; dimethylallyl diphosphate biosynthesis; dimethylallyl diphosphate from (2E)-4-hydroxy-3-methylbutenyl diphosphate: step 1/1.</text>
</comment>
<dbReference type="Gene3D" id="3.40.1010.20">
    <property type="entry name" value="4-hydroxy-3-methylbut-2-enyl diphosphate reductase, catalytic domain"/>
    <property type="match status" value="2"/>
</dbReference>
<keyword evidence="2 5" id="KW-0479">Metal-binding</keyword>
<feature type="binding site" evidence="5">
    <location>
        <position position="234"/>
    </location>
    <ligand>
        <name>dimethylallyl diphosphate</name>
        <dbReference type="ChEBI" id="CHEBI:57623"/>
    </ligand>
</feature>
<feature type="binding site" evidence="5">
    <location>
        <position position="49"/>
    </location>
    <ligand>
        <name>dimethylallyl diphosphate</name>
        <dbReference type="ChEBI" id="CHEBI:57623"/>
    </ligand>
</feature>
<evidence type="ECO:0000256" key="5">
    <source>
        <dbReference type="HAMAP-Rule" id="MF_00191"/>
    </source>
</evidence>
<feature type="binding site" evidence="5">
    <location>
        <position position="133"/>
    </location>
    <ligand>
        <name>dimethylallyl diphosphate</name>
        <dbReference type="ChEBI" id="CHEBI:57623"/>
    </ligand>
</feature>
<comment type="catalytic activity">
    <reaction evidence="5">
        <text>isopentenyl diphosphate + 2 oxidized [2Fe-2S]-[ferredoxin] + H2O = (2E)-4-hydroxy-3-methylbut-2-enyl diphosphate + 2 reduced [2Fe-2S]-[ferredoxin] + 2 H(+)</text>
        <dbReference type="Rhea" id="RHEA:24488"/>
        <dbReference type="Rhea" id="RHEA-COMP:10000"/>
        <dbReference type="Rhea" id="RHEA-COMP:10001"/>
        <dbReference type="ChEBI" id="CHEBI:15377"/>
        <dbReference type="ChEBI" id="CHEBI:15378"/>
        <dbReference type="ChEBI" id="CHEBI:33737"/>
        <dbReference type="ChEBI" id="CHEBI:33738"/>
        <dbReference type="ChEBI" id="CHEBI:128753"/>
        <dbReference type="ChEBI" id="CHEBI:128769"/>
        <dbReference type="EC" id="1.17.7.4"/>
    </reaction>
</comment>
<comment type="caution">
    <text evidence="6">The sequence shown here is derived from an EMBL/GenBank/DDBJ whole genome shotgun (WGS) entry which is preliminary data.</text>
</comment>
<name>A0ABU0HCP2_9HYPH</name>
<dbReference type="Proteomes" id="UP001241603">
    <property type="component" value="Unassembled WGS sequence"/>
</dbReference>
<dbReference type="RefSeq" id="WP_266350972.1">
    <property type="nucleotide sequence ID" value="NZ_JAPKNG010000007.1"/>
</dbReference>
<feature type="binding site" evidence="5">
    <location>
        <position position="49"/>
    </location>
    <ligand>
        <name>(2E)-4-hydroxy-3-methylbut-2-enyl diphosphate</name>
        <dbReference type="ChEBI" id="CHEBI:128753"/>
    </ligand>
</feature>
<feature type="binding site" evidence="5">
    <location>
        <position position="232"/>
    </location>
    <ligand>
        <name>dimethylallyl diphosphate</name>
        <dbReference type="ChEBI" id="CHEBI:57623"/>
    </ligand>
</feature>
<dbReference type="EMBL" id="JAUSVO010000007">
    <property type="protein sequence ID" value="MDQ0440092.1"/>
    <property type="molecule type" value="Genomic_DNA"/>
</dbReference>
<evidence type="ECO:0000256" key="2">
    <source>
        <dbReference type="ARBA" id="ARBA00022723"/>
    </source>
</evidence>
<feature type="binding site" evidence="5">
    <location>
        <position position="83"/>
    </location>
    <ligand>
        <name>(2E)-4-hydroxy-3-methylbut-2-enyl diphosphate</name>
        <dbReference type="ChEBI" id="CHEBI:128753"/>
    </ligand>
</feature>
<keyword evidence="1 5" id="KW-0004">4Fe-4S</keyword>
<dbReference type="GO" id="GO:0051745">
    <property type="term" value="F:4-hydroxy-3-methylbut-2-enyl diphosphate reductase activity"/>
    <property type="evidence" value="ECO:0007669"/>
    <property type="project" value="UniProtKB-EC"/>
</dbReference>
<dbReference type="PANTHER" id="PTHR30426:SF0">
    <property type="entry name" value="4-HYDROXY-3-METHYLBUT-2-ENYL DIPHOSPHATE REDUCTASE"/>
    <property type="match status" value="1"/>
</dbReference>
<dbReference type="NCBIfam" id="NF002190">
    <property type="entry name" value="PRK01045.1-4"/>
    <property type="match status" value="1"/>
</dbReference>
<feature type="binding site" evidence="5">
    <location>
        <position position="83"/>
    </location>
    <ligand>
        <name>isopentenyl diphosphate</name>
        <dbReference type="ChEBI" id="CHEBI:128769"/>
    </ligand>
</feature>